<dbReference type="Pfam" id="PF07660">
    <property type="entry name" value="STN"/>
    <property type="match status" value="1"/>
</dbReference>
<keyword evidence="5 12" id="KW-0812">Transmembrane</keyword>
<evidence type="ECO:0000256" key="4">
    <source>
        <dbReference type="ARBA" id="ARBA00022496"/>
    </source>
</evidence>
<proteinExistence type="inferred from homology"/>
<dbReference type="NCBIfam" id="TIGR04057">
    <property type="entry name" value="SusC_RagA_signa"/>
    <property type="match status" value="1"/>
</dbReference>
<sequence length="1128" mass="124710">MRKISLEGYLYPKSLAFKQILRTMKIALILLLATAFSAFSMDVHSQNAKVNLDANDMKVAQLISAIESQTNYLFVYNKKNVDLNRKVKINANNKAVSELLDEVFAGTGITYVMEGKNIVLTKESNTACEKVRQQNTITVKGIVTDMQGEAIIGANIIQQGTTNGTITDIDGNFTLEVPADAQLVVSYIGYNTITIPVAGKTNLTIKMADETLKLNEVVVTAMGIKRKSETLTYSVQQINGDDMTRVKDANMINSLEGKIAGVTITKNSSGLGGSAKVSIRGIRSAYENGNNQPLYVIDGVPMLNSTSVQAMTTMGGNNDSGNRDSGDGISNINPEDIQSISVLKGASAAALYGSQAANGVIMITTKKGHAGSTRVTFSTNTTFDSAISLPEYQNSYNQNWEKESMKNYDNLGDFFSTGVTTINSLTMSTGNDKAQTYFSYSNTYGKGIISSNKLNKHNLTFRETGKFFNDKLTLDGNVNIIHQSVKNRPTSGGLYLNPLVGLYTFPRGMDMEPYKSGEIWDDVRNMPKHNWYKDVSDGMEGNPYWLVNRVTNQDTRMRTIASLSAALEVTSWMKLQARGTLDYISDRYEQQMWASTSPTLCGGDWDSKTDNGRYAYSNHDELMAYADFMAMFNKSWNKISLNAVWGTSINYTKSNTLSMDSHLAGLYHPNVFTPTNINYGNMSSGDGSASFNAKNEMQSVFATAQIGYADAVYLDLTARNDWSSTLYGTDSMDSGFFYPSVGLSWLLNKTIDLPEWINFAKIRGSFAEVGNTLPLYQANLYPTIGMGGVIKQVINYNDGTLKPEISDSWEVGAEFKFLQHRLDIDFTWYKTITKNQFLLVPMLPGSAYAYKMINAGKISNTGIELTIGGVPVQSENFRWRTQFNIATNKNKVVELAPGFTSFAYGQDGLNMAYRMIVKEGGSLGDIYGNAYARDDKGQIKFGDDGMPMVLNDRQQYLGNSNPDCTIGWSNSFNIYGFNVNFLIDARFGGKVMSFTQGYLDSHGVSKTVGEAMDRGYVDLEGTHIENIQKFYTTIGDKDGVTEQYMYDATNIRLRELSIGYNFPQKFLAKTRAIKELNVSLIARNLFFFHKDAPFDPDAVLSVGNANQGVDVFGMPTTRSLGFNVKFSF</sequence>
<evidence type="ECO:0000256" key="7">
    <source>
        <dbReference type="ARBA" id="ARBA00023004"/>
    </source>
</evidence>
<dbReference type="InterPro" id="IPR008969">
    <property type="entry name" value="CarboxyPept-like_regulatory"/>
</dbReference>
<evidence type="ECO:0000256" key="10">
    <source>
        <dbReference type="ARBA" id="ARBA00023170"/>
    </source>
</evidence>
<name>A0A4S2FNU2_9BACT</name>
<evidence type="ECO:0000256" key="8">
    <source>
        <dbReference type="ARBA" id="ARBA00023077"/>
    </source>
</evidence>
<gene>
    <name evidence="15" type="ORF">E5339_08705</name>
</gene>
<dbReference type="Gene3D" id="2.40.170.20">
    <property type="entry name" value="TonB-dependent receptor, beta-barrel domain"/>
    <property type="match status" value="1"/>
</dbReference>
<dbReference type="PANTHER" id="PTHR30069:SF29">
    <property type="entry name" value="HEMOGLOBIN AND HEMOGLOBIN-HAPTOGLOBIN-BINDING PROTEIN 1-RELATED"/>
    <property type="match status" value="1"/>
</dbReference>
<dbReference type="EMBL" id="SRYJ01000016">
    <property type="protein sequence ID" value="TGY70760.1"/>
    <property type="molecule type" value="Genomic_DNA"/>
</dbReference>
<dbReference type="InterPro" id="IPR039426">
    <property type="entry name" value="TonB-dep_rcpt-like"/>
</dbReference>
<keyword evidence="3 12" id="KW-1134">Transmembrane beta strand</keyword>
<evidence type="ECO:0000256" key="11">
    <source>
        <dbReference type="ARBA" id="ARBA00023237"/>
    </source>
</evidence>
<dbReference type="NCBIfam" id="TIGR04056">
    <property type="entry name" value="OMP_RagA_SusC"/>
    <property type="match status" value="1"/>
</dbReference>
<dbReference type="InterPro" id="IPR012910">
    <property type="entry name" value="Plug_dom"/>
</dbReference>
<protein>
    <submittedName>
        <fullName evidence="15">SusC/RagA family TonB-linked outer membrane protein</fullName>
    </submittedName>
</protein>
<dbReference type="SMART" id="SM00965">
    <property type="entry name" value="STN"/>
    <property type="match status" value="1"/>
</dbReference>
<evidence type="ECO:0000256" key="13">
    <source>
        <dbReference type="RuleBase" id="RU003357"/>
    </source>
</evidence>
<dbReference type="Gene3D" id="2.60.40.1120">
    <property type="entry name" value="Carboxypeptidase-like, regulatory domain"/>
    <property type="match status" value="1"/>
</dbReference>
<dbReference type="GO" id="GO:0009279">
    <property type="term" value="C:cell outer membrane"/>
    <property type="evidence" value="ECO:0007669"/>
    <property type="project" value="UniProtKB-SubCell"/>
</dbReference>
<evidence type="ECO:0000256" key="12">
    <source>
        <dbReference type="PROSITE-ProRule" id="PRU01360"/>
    </source>
</evidence>
<dbReference type="InterPro" id="IPR036942">
    <property type="entry name" value="Beta-barrel_TonB_sf"/>
</dbReference>
<dbReference type="GO" id="GO:0044718">
    <property type="term" value="P:siderophore transmembrane transport"/>
    <property type="evidence" value="ECO:0007669"/>
    <property type="project" value="TreeGrafter"/>
</dbReference>
<keyword evidence="9 12" id="KW-0472">Membrane</keyword>
<dbReference type="Proteomes" id="UP000310760">
    <property type="component" value="Unassembled WGS sequence"/>
</dbReference>
<evidence type="ECO:0000256" key="9">
    <source>
        <dbReference type="ARBA" id="ARBA00023136"/>
    </source>
</evidence>
<comment type="caution">
    <text evidence="15">The sequence shown here is derived from an EMBL/GenBank/DDBJ whole genome shotgun (WGS) entry which is preliminary data.</text>
</comment>
<dbReference type="SUPFAM" id="SSF49464">
    <property type="entry name" value="Carboxypeptidase regulatory domain-like"/>
    <property type="match status" value="1"/>
</dbReference>
<evidence type="ECO:0000256" key="1">
    <source>
        <dbReference type="ARBA" id="ARBA00004571"/>
    </source>
</evidence>
<feature type="domain" description="Secretin/TonB short N-terminal" evidence="14">
    <location>
        <begin position="72"/>
        <end position="123"/>
    </location>
</feature>
<dbReference type="PANTHER" id="PTHR30069">
    <property type="entry name" value="TONB-DEPENDENT OUTER MEMBRANE RECEPTOR"/>
    <property type="match status" value="1"/>
</dbReference>
<dbReference type="InterPro" id="IPR000531">
    <property type="entry name" value="Beta-barrel_TonB"/>
</dbReference>
<evidence type="ECO:0000256" key="3">
    <source>
        <dbReference type="ARBA" id="ARBA00022452"/>
    </source>
</evidence>
<dbReference type="Pfam" id="PF07715">
    <property type="entry name" value="Plug"/>
    <property type="match status" value="1"/>
</dbReference>
<keyword evidence="8 13" id="KW-0798">TonB box</keyword>
<comment type="similarity">
    <text evidence="12 13">Belongs to the TonB-dependent receptor family.</text>
</comment>
<comment type="subcellular location">
    <subcellularLocation>
        <location evidence="1 12">Cell outer membrane</location>
        <topology evidence="1 12">Multi-pass membrane protein</topology>
    </subcellularLocation>
</comment>
<dbReference type="InterPro" id="IPR037066">
    <property type="entry name" value="Plug_dom_sf"/>
</dbReference>
<evidence type="ECO:0000256" key="5">
    <source>
        <dbReference type="ARBA" id="ARBA00022692"/>
    </source>
</evidence>
<organism evidence="15 16">
    <name type="scientific">Phocaeicola sartorii</name>
    <dbReference type="NCBI Taxonomy" id="671267"/>
    <lineage>
        <taxon>Bacteria</taxon>
        <taxon>Pseudomonadati</taxon>
        <taxon>Bacteroidota</taxon>
        <taxon>Bacteroidia</taxon>
        <taxon>Bacteroidales</taxon>
        <taxon>Bacteroidaceae</taxon>
        <taxon>Phocaeicola</taxon>
    </lineage>
</organism>
<keyword evidence="11 12" id="KW-0998">Cell outer membrane</keyword>
<keyword evidence="2 12" id="KW-0813">Transport</keyword>
<evidence type="ECO:0000259" key="14">
    <source>
        <dbReference type="SMART" id="SM00965"/>
    </source>
</evidence>
<dbReference type="RefSeq" id="WP_135951334.1">
    <property type="nucleotide sequence ID" value="NZ_CASZDM010000097.1"/>
</dbReference>
<keyword evidence="10" id="KW-0675">Receptor</keyword>
<dbReference type="InterPro" id="IPR011662">
    <property type="entry name" value="Secretin/TonB_short_N"/>
</dbReference>
<reference evidence="15 16" key="1">
    <citation type="submission" date="2019-04" db="EMBL/GenBank/DDBJ databases">
        <title>Microbes associate with the intestines of laboratory mice.</title>
        <authorList>
            <person name="Navarre W."/>
            <person name="Wong E."/>
            <person name="Huang K."/>
            <person name="Tropini C."/>
            <person name="Ng K."/>
            <person name="Yu B."/>
        </authorList>
    </citation>
    <scope>NUCLEOTIDE SEQUENCE [LARGE SCALE GENOMIC DNA]</scope>
    <source>
        <strain evidence="15 16">NM22_B1</strain>
    </source>
</reference>
<accession>A0A4S2FNU2</accession>
<dbReference type="AlphaFoldDB" id="A0A4S2FNU2"/>
<dbReference type="SUPFAM" id="SSF56935">
    <property type="entry name" value="Porins"/>
    <property type="match status" value="1"/>
</dbReference>
<dbReference type="Gene3D" id="2.170.130.10">
    <property type="entry name" value="TonB-dependent receptor, plug domain"/>
    <property type="match status" value="1"/>
</dbReference>
<dbReference type="GO" id="GO:0015344">
    <property type="term" value="F:siderophore uptake transmembrane transporter activity"/>
    <property type="evidence" value="ECO:0007669"/>
    <property type="project" value="TreeGrafter"/>
</dbReference>
<evidence type="ECO:0000313" key="15">
    <source>
        <dbReference type="EMBL" id="TGY70760.1"/>
    </source>
</evidence>
<keyword evidence="6" id="KW-0732">Signal</keyword>
<evidence type="ECO:0000313" key="16">
    <source>
        <dbReference type="Proteomes" id="UP000310760"/>
    </source>
</evidence>
<dbReference type="FunFam" id="2.60.40.1120:FF:000003">
    <property type="entry name" value="Outer membrane protein Omp121"/>
    <property type="match status" value="1"/>
</dbReference>
<evidence type="ECO:0000256" key="6">
    <source>
        <dbReference type="ARBA" id="ARBA00022729"/>
    </source>
</evidence>
<dbReference type="InterPro" id="IPR023996">
    <property type="entry name" value="TonB-dep_OMP_SusC/RagA"/>
</dbReference>
<keyword evidence="7" id="KW-0408">Iron</keyword>
<dbReference type="Pfam" id="PF13715">
    <property type="entry name" value="CarbopepD_reg_2"/>
    <property type="match status" value="1"/>
</dbReference>
<keyword evidence="4" id="KW-0410">Iron transport</keyword>
<keyword evidence="4" id="KW-0406">Ion transport</keyword>
<dbReference type="Pfam" id="PF00593">
    <property type="entry name" value="TonB_dep_Rec_b-barrel"/>
    <property type="match status" value="1"/>
</dbReference>
<dbReference type="PROSITE" id="PS52016">
    <property type="entry name" value="TONB_DEPENDENT_REC_3"/>
    <property type="match status" value="1"/>
</dbReference>
<dbReference type="InterPro" id="IPR023997">
    <property type="entry name" value="TonB-dep_OMP_SusC/RagA_CS"/>
</dbReference>
<evidence type="ECO:0000256" key="2">
    <source>
        <dbReference type="ARBA" id="ARBA00022448"/>
    </source>
</evidence>